<dbReference type="EMBL" id="NBNE01003736">
    <property type="protein sequence ID" value="OWZ06973.1"/>
    <property type="molecule type" value="Genomic_DNA"/>
</dbReference>
<keyword evidence="1" id="KW-0238">DNA-binding</keyword>
<reference evidence="5" key="1">
    <citation type="submission" date="2017-03" db="EMBL/GenBank/DDBJ databases">
        <title>Phytopthora megakarya and P. palmivora, two closely related causual agents of cacao black pod achieved similar genome size and gene model numbers by different mechanisms.</title>
        <authorList>
            <person name="Ali S."/>
            <person name="Shao J."/>
            <person name="Larry D.J."/>
            <person name="Kronmiller B."/>
            <person name="Shen D."/>
            <person name="Strem M.D."/>
            <person name="Melnick R.L."/>
            <person name="Guiltinan M.J."/>
            <person name="Tyler B.M."/>
            <person name="Meinhardt L.W."/>
            <person name="Bailey B.A."/>
        </authorList>
    </citation>
    <scope>NUCLEOTIDE SEQUENCE [LARGE SCALE GENOMIC DNA]</scope>
    <source>
        <strain evidence="5">zdho120</strain>
    </source>
</reference>
<dbReference type="PANTHER" id="PTHR19303:SF73">
    <property type="entry name" value="PROTEIN PDC2"/>
    <property type="match status" value="1"/>
</dbReference>
<evidence type="ECO:0000313" key="4">
    <source>
        <dbReference type="EMBL" id="OWZ06973.1"/>
    </source>
</evidence>
<protein>
    <submittedName>
        <fullName evidence="4">Jerky protein</fullName>
    </submittedName>
</protein>
<evidence type="ECO:0000256" key="1">
    <source>
        <dbReference type="ARBA" id="ARBA00023125"/>
    </source>
</evidence>
<dbReference type="AlphaFoldDB" id="A0A225VNH5"/>
<dbReference type="PANTHER" id="PTHR19303">
    <property type="entry name" value="TRANSPOSON"/>
    <property type="match status" value="1"/>
</dbReference>
<dbReference type="InterPro" id="IPR004875">
    <property type="entry name" value="DDE_SF_endonuclease_dom"/>
</dbReference>
<name>A0A225VNH5_9STRA</name>
<organism evidence="4 5">
    <name type="scientific">Phytophthora megakarya</name>
    <dbReference type="NCBI Taxonomy" id="4795"/>
    <lineage>
        <taxon>Eukaryota</taxon>
        <taxon>Sar</taxon>
        <taxon>Stramenopiles</taxon>
        <taxon>Oomycota</taxon>
        <taxon>Peronosporomycetes</taxon>
        <taxon>Peronosporales</taxon>
        <taxon>Peronosporaceae</taxon>
        <taxon>Phytophthora</taxon>
    </lineage>
</organism>
<proteinExistence type="predicted"/>
<dbReference type="Pfam" id="PF03221">
    <property type="entry name" value="HTH_Tnp_Tc5"/>
    <property type="match status" value="1"/>
</dbReference>
<dbReference type="InterPro" id="IPR006600">
    <property type="entry name" value="HTH_CenpB_DNA-bd_dom"/>
</dbReference>
<dbReference type="Proteomes" id="UP000198211">
    <property type="component" value="Unassembled WGS sequence"/>
</dbReference>
<dbReference type="GO" id="GO:0003677">
    <property type="term" value="F:DNA binding"/>
    <property type="evidence" value="ECO:0007669"/>
    <property type="project" value="UniProtKB-KW"/>
</dbReference>
<dbReference type="GO" id="GO:0005634">
    <property type="term" value="C:nucleus"/>
    <property type="evidence" value="ECO:0007669"/>
    <property type="project" value="TreeGrafter"/>
</dbReference>
<gene>
    <name evidence="4" type="ORF">PHMEG_00020701</name>
</gene>
<comment type="caution">
    <text evidence="4">The sequence shown here is derived from an EMBL/GenBank/DDBJ whole genome shotgun (WGS) entry which is preliminary data.</text>
</comment>
<keyword evidence="5" id="KW-1185">Reference proteome</keyword>
<evidence type="ECO:0000259" key="3">
    <source>
        <dbReference type="Pfam" id="PF03221"/>
    </source>
</evidence>
<feature type="domain" description="DDE-1" evidence="2">
    <location>
        <begin position="117"/>
        <end position="286"/>
    </location>
</feature>
<dbReference type="Pfam" id="PF03184">
    <property type="entry name" value="DDE_1"/>
    <property type="match status" value="1"/>
</dbReference>
<evidence type="ECO:0000259" key="2">
    <source>
        <dbReference type="Pfam" id="PF03184"/>
    </source>
</evidence>
<sequence>MAVELPSLNDHALIYHAKLFAAAHFKQLPTNKLPSFSKGWVYRFRKRPGIYSIRKHGEVASVSASNVVDGHVDMRKLTNMYPLQDIYNRDETSFFYRADCSRTLSSNRKVAGVKADKTRVTMAVATNADGSDKLPLLFIGKAENPRAFKNHNVVEEFGVEYTNSKKARMNGGIFKDWLRTLDLRMGLEKRRILLLVDNVSSHMRPPVALWNVRLEFLPKNTTSMLQPLDQGIIACVKRSFSRIKVEDSIDRYVAGLPQQIISIRTAMDWASRAWNDVTPTIIGNCWVHSSIIPRPDAPMSMRQILCF</sequence>
<accession>A0A225VNH5</accession>
<evidence type="ECO:0000313" key="5">
    <source>
        <dbReference type="Proteomes" id="UP000198211"/>
    </source>
</evidence>
<feature type="domain" description="HTH CENPB-type" evidence="3">
    <location>
        <begin position="8"/>
        <end position="51"/>
    </location>
</feature>
<dbReference type="InterPro" id="IPR050863">
    <property type="entry name" value="CenT-Element_Derived"/>
</dbReference>
<dbReference type="OrthoDB" id="125828at2759"/>